<proteinExistence type="predicted"/>
<dbReference type="RefSeq" id="WP_210307144.1">
    <property type="nucleotide sequence ID" value="NZ_JACIIU010000018.1"/>
</dbReference>
<dbReference type="GO" id="GO:0006313">
    <property type="term" value="P:DNA transposition"/>
    <property type="evidence" value="ECO:0007669"/>
    <property type="project" value="InterPro"/>
</dbReference>
<dbReference type="Proteomes" id="UP000555393">
    <property type="component" value="Unassembled WGS sequence"/>
</dbReference>
<sequence length="109" mass="12269">MTMLIDMPELGHLDSKKTAALAGLAPMTQQSGKWQGKERITSGRSSRRRATYMPALVAIRFNSDLHQKYQEMLMAGKAKKVATAAVMRRIVILANTLLREGRNWLPYHS</sequence>
<organism evidence="3 4">
    <name type="scientific">Paenochrobactrum gallinarii</name>
    <dbReference type="NCBI Taxonomy" id="643673"/>
    <lineage>
        <taxon>Bacteria</taxon>
        <taxon>Pseudomonadati</taxon>
        <taxon>Pseudomonadota</taxon>
        <taxon>Alphaproteobacteria</taxon>
        <taxon>Hyphomicrobiales</taxon>
        <taxon>Brucellaceae</taxon>
        <taxon>Paenochrobactrum</taxon>
    </lineage>
</organism>
<dbReference type="InterPro" id="IPR047650">
    <property type="entry name" value="Transpos_IS110"/>
</dbReference>
<dbReference type="EMBL" id="JACIIU010000018">
    <property type="protein sequence ID" value="MBB6262196.1"/>
    <property type="molecule type" value="Genomic_DNA"/>
</dbReference>
<evidence type="ECO:0000313" key="4">
    <source>
        <dbReference type="Proteomes" id="UP000555393"/>
    </source>
</evidence>
<evidence type="ECO:0000313" key="3">
    <source>
        <dbReference type="EMBL" id="MBB6262196.1"/>
    </source>
</evidence>
<name>A0A841LXW1_9HYPH</name>
<dbReference type="InterPro" id="IPR003346">
    <property type="entry name" value="Transposase_20"/>
</dbReference>
<dbReference type="PANTHER" id="PTHR33055:SF13">
    <property type="entry name" value="TRANSPOSASE"/>
    <property type="match status" value="1"/>
</dbReference>
<gene>
    <name evidence="3" type="ORF">FHS77_002768</name>
</gene>
<feature type="region of interest" description="Disordered" evidence="1">
    <location>
        <begin position="27"/>
        <end position="47"/>
    </location>
</feature>
<dbReference type="GO" id="GO:0004803">
    <property type="term" value="F:transposase activity"/>
    <property type="evidence" value="ECO:0007669"/>
    <property type="project" value="InterPro"/>
</dbReference>
<dbReference type="GO" id="GO:0003677">
    <property type="term" value="F:DNA binding"/>
    <property type="evidence" value="ECO:0007669"/>
    <property type="project" value="InterPro"/>
</dbReference>
<protein>
    <submittedName>
        <fullName evidence="3">Transposase</fullName>
    </submittedName>
</protein>
<accession>A0A841LXW1</accession>
<dbReference type="PANTHER" id="PTHR33055">
    <property type="entry name" value="TRANSPOSASE FOR INSERTION SEQUENCE ELEMENT IS1111A"/>
    <property type="match status" value="1"/>
</dbReference>
<comment type="caution">
    <text evidence="3">The sequence shown here is derived from an EMBL/GenBank/DDBJ whole genome shotgun (WGS) entry which is preliminary data.</text>
</comment>
<dbReference type="AlphaFoldDB" id="A0A841LXW1"/>
<reference evidence="3 4" key="1">
    <citation type="submission" date="2020-08" db="EMBL/GenBank/DDBJ databases">
        <title>Genomic Encyclopedia of Type Strains, Phase IV (KMG-IV): sequencing the most valuable type-strain genomes for metagenomic binning, comparative biology and taxonomic classification.</title>
        <authorList>
            <person name="Goeker M."/>
        </authorList>
    </citation>
    <scope>NUCLEOTIDE SEQUENCE [LARGE SCALE GENOMIC DNA]</scope>
    <source>
        <strain evidence="3 4">DSM 22336</strain>
    </source>
</reference>
<evidence type="ECO:0000259" key="2">
    <source>
        <dbReference type="Pfam" id="PF02371"/>
    </source>
</evidence>
<dbReference type="Pfam" id="PF02371">
    <property type="entry name" value="Transposase_20"/>
    <property type="match status" value="1"/>
</dbReference>
<keyword evidence="4" id="KW-1185">Reference proteome</keyword>
<evidence type="ECO:0000256" key="1">
    <source>
        <dbReference type="SAM" id="MobiDB-lite"/>
    </source>
</evidence>
<feature type="domain" description="Transposase IS116/IS110/IS902 C-terminal" evidence="2">
    <location>
        <begin position="6"/>
        <end position="70"/>
    </location>
</feature>